<dbReference type="GO" id="GO:0005506">
    <property type="term" value="F:iron ion binding"/>
    <property type="evidence" value="ECO:0007669"/>
    <property type="project" value="InterPro"/>
</dbReference>
<keyword evidence="5 6" id="KW-0349">Heme</keyword>
<dbReference type="GO" id="GO:0004497">
    <property type="term" value="F:monooxygenase activity"/>
    <property type="evidence" value="ECO:0007669"/>
    <property type="project" value="UniProtKB-KW"/>
</dbReference>
<comment type="cofactor">
    <cofactor evidence="5">
        <name>heme</name>
        <dbReference type="ChEBI" id="CHEBI:30413"/>
    </cofactor>
</comment>
<gene>
    <name evidence="7" type="ORF">BDV96DRAFT_486676</name>
</gene>
<dbReference type="Proteomes" id="UP000799770">
    <property type="component" value="Unassembled WGS sequence"/>
</dbReference>
<evidence type="ECO:0000256" key="6">
    <source>
        <dbReference type="RuleBase" id="RU000461"/>
    </source>
</evidence>
<dbReference type="PRINTS" id="PR00463">
    <property type="entry name" value="EP450I"/>
</dbReference>
<reference evidence="7" key="1">
    <citation type="journal article" date="2020" name="Stud. Mycol.">
        <title>101 Dothideomycetes genomes: a test case for predicting lifestyles and emergence of pathogens.</title>
        <authorList>
            <person name="Haridas S."/>
            <person name="Albert R."/>
            <person name="Binder M."/>
            <person name="Bloem J."/>
            <person name="Labutti K."/>
            <person name="Salamov A."/>
            <person name="Andreopoulos B."/>
            <person name="Baker S."/>
            <person name="Barry K."/>
            <person name="Bills G."/>
            <person name="Bluhm B."/>
            <person name="Cannon C."/>
            <person name="Castanera R."/>
            <person name="Culley D."/>
            <person name="Daum C."/>
            <person name="Ezra D."/>
            <person name="Gonzalez J."/>
            <person name="Henrissat B."/>
            <person name="Kuo A."/>
            <person name="Liang C."/>
            <person name="Lipzen A."/>
            <person name="Lutzoni F."/>
            <person name="Magnuson J."/>
            <person name="Mondo S."/>
            <person name="Nolan M."/>
            <person name="Ohm R."/>
            <person name="Pangilinan J."/>
            <person name="Park H.-J."/>
            <person name="Ramirez L."/>
            <person name="Alfaro M."/>
            <person name="Sun H."/>
            <person name="Tritt A."/>
            <person name="Yoshinaga Y."/>
            <person name="Zwiers L.-H."/>
            <person name="Turgeon B."/>
            <person name="Goodwin S."/>
            <person name="Spatafora J."/>
            <person name="Crous P."/>
            <person name="Grigoriev I."/>
        </authorList>
    </citation>
    <scope>NUCLEOTIDE SEQUENCE</scope>
    <source>
        <strain evidence="7">CBS 627.86</strain>
    </source>
</reference>
<dbReference type="InterPro" id="IPR001128">
    <property type="entry name" value="Cyt_P450"/>
</dbReference>
<protein>
    <submittedName>
        <fullName evidence="7">Cytochrome P450</fullName>
    </submittedName>
</protein>
<evidence type="ECO:0000256" key="5">
    <source>
        <dbReference type="PIRSR" id="PIRSR602401-1"/>
    </source>
</evidence>
<proteinExistence type="inferred from homology"/>
<dbReference type="InterPro" id="IPR017972">
    <property type="entry name" value="Cyt_P450_CS"/>
</dbReference>
<dbReference type="Gene3D" id="1.10.630.10">
    <property type="entry name" value="Cytochrome P450"/>
    <property type="match status" value="1"/>
</dbReference>
<keyword evidence="3 6" id="KW-0560">Oxidoreductase</keyword>
<accession>A0A6A5ZKP2</accession>
<dbReference type="PANTHER" id="PTHR46300:SF12">
    <property type="entry name" value="P450, PUTATIVE (EUROFUNG)-RELATED"/>
    <property type="match status" value="1"/>
</dbReference>
<dbReference type="PANTHER" id="PTHR46300">
    <property type="entry name" value="P450, PUTATIVE (EUROFUNG)-RELATED-RELATED"/>
    <property type="match status" value="1"/>
</dbReference>
<evidence type="ECO:0000313" key="8">
    <source>
        <dbReference type="Proteomes" id="UP000799770"/>
    </source>
</evidence>
<dbReference type="SUPFAM" id="SSF48264">
    <property type="entry name" value="Cytochrome P450"/>
    <property type="match status" value="1"/>
</dbReference>
<dbReference type="Pfam" id="PF00067">
    <property type="entry name" value="p450"/>
    <property type="match status" value="1"/>
</dbReference>
<dbReference type="InterPro" id="IPR050364">
    <property type="entry name" value="Cytochrome_P450_fung"/>
</dbReference>
<evidence type="ECO:0000256" key="3">
    <source>
        <dbReference type="ARBA" id="ARBA00023002"/>
    </source>
</evidence>
<evidence type="ECO:0000256" key="1">
    <source>
        <dbReference type="ARBA" id="ARBA00010617"/>
    </source>
</evidence>
<evidence type="ECO:0000256" key="4">
    <source>
        <dbReference type="ARBA" id="ARBA00023004"/>
    </source>
</evidence>
<comment type="similarity">
    <text evidence="1 6">Belongs to the cytochrome P450 family.</text>
</comment>
<dbReference type="EMBL" id="ML977315">
    <property type="protein sequence ID" value="KAF2119427.1"/>
    <property type="molecule type" value="Genomic_DNA"/>
</dbReference>
<name>A0A6A5ZKP2_9PLEO</name>
<feature type="binding site" description="axial binding residue" evidence="5">
    <location>
        <position position="416"/>
    </location>
    <ligand>
        <name>heme</name>
        <dbReference type="ChEBI" id="CHEBI:30413"/>
    </ligand>
    <ligandPart>
        <name>Fe</name>
        <dbReference type="ChEBI" id="CHEBI:18248"/>
    </ligandPart>
</feature>
<dbReference type="AlphaFoldDB" id="A0A6A5ZKP2"/>
<dbReference type="InterPro" id="IPR002401">
    <property type="entry name" value="Cyt_P450_E_grp-I"/>
</dbReference>
<sequence length="491" mass="56243">MVLGRRGTRAKLPPGPRGLPVLGNLLQTLKARKGGPAAFGFYLADLNRFGEMATLHMGSKNWVMLNSDRVIKEIIVNRSKITNERPFQPIASGVVSRWKRTLLRPVPQWIEGRRAMHHLLNGTSVKTYGEWQEQESAHLLGAYLEDPSKWYIYHYRYTVAIAFRVVLGVTLDRPTSDLEDFRRMTTEFVISIGGSAYDYFPALNKLPRWMQFGRKFWEDMGEWHYKVLRKWWVPFKETVSNGTAPPSWTRDFLMNQTPPFMGGVDDEAMYLALSIISAGSDNTRMVLNAWVMSAIAFPKTFQKVREAVEKVVGTDATRLPYLMDLPQMTYVSAVIKELLRWRPPVPVVPQHLLTEDLDFEGYHFPAGESLMVISPYGVGRRGFKDPEAFDPDRWMNGKETNLLDGIWEFGGGRRVCVGYVITQQELFLAIARIALCFDVEPAGLFDMYELRHDVRTEPFPVKMTVRSEKHRELIEREKGRVAETASESALK</sequence>
<keyword evidence="8" id="KW-1185">Reference proteome</keyword>
<keyword evidence="4 5" id="KW-0408">Iron</keyword>
<dbReference type="PROSITE" id="PS00086">
    <property type="entry name" value="CYTOCHROME_P450"/>
    <property type="match status" value="1"/>
</dbReference>
<dbReference type="GO" id="GO:0016705">
    <property type="term" value="F:oxidoreductase activity, acting on paired donors, with incorporation or reduction of molecular oxygen"/>
    <property type="evidence" value="ECO:0007669"/>
    <property type="project" value="InterPro"/>
</dbReference>
<evidence type="ECO:0000313" key="7">
    <source>
        <dbReference type="EMBL" id="KAF2119427.1"/>
    </source>
</evidence>
<dbReference type="OrthoDB" id="1103324at2759"/>
<organism evidence="7 8">
    <name type="scientific">Lophiotrema nucula</name>
    <dbReference type="NCBI Taxonomy" id="690887"/>
    <lineage>
        <taxon>Eukaryota</taxon>
        <taxon>Fungi</taxon>
        <taxon>Dikarya</taxon>
        <taxon>Ascomycota</taxon>
        <taxon>Pezizomycotina</taxon>
        <taxon>Dothideomycetes</taxon>
        <taxon>Pleosporomycetidae</taxon>
        <taxon>Pleosporales</taxon>
        <taxon>Lophiotremataceae</taxon>
        <taxon>Lophiotrema</taxon>
    </lineage>
</organism>
<dbReference type="InterPro" id="IPR036396">
    <property type="entry name" value="Cyt_P450_sf"/>
</dbReference>
<evidence type="ECO:0000256" key="2">
    <source>
        <dbReference type="ARBA" id="ARBA00022723"/>
    </source>
</evidence>
<dbReference type="GO" id="GO:0020037">
    <property type="term" value="F:heme binding"/>
    <property type="evidence" value="ECO:0007669"/>
    <property type="project" value="InterPro"/>
</dbReference>
<keyword evidence="2 5" id="KW-0479">Metal-binding</keyword>
<keyword evidence="6" id="KW-0503">Monooxygenase</keyword>